<evidence type="ECO:0000313" key="2">
    <source>
        <dbReference type="EMBL" id="GAT47544.1"/>
    </source>
</evidence>
<proteinExistence type="predicted"/>
<evidence type="ECO:0000256" key="1">
    <source>
        <dbReference type="SAM" id="MobiDB-lite"/>
    </source>
</evidence>
<dbReference type="Proteomes" id="UP000815677">
    <property type="component" value="Unassembled WGS sequence"/>
</dbReference>
<feature type="compositionally biased region" description="Acidic residues" evidence="1">
    <location>
        <begin position="434"/>
        <end position="448"/>
    </location>
</feature>
<dbReference type="EMBL" id="DF843680">
    <property type="protein sequence ID" value="GAT47544.1"/>
    <property type="molecule type" value="Genomic_DNA"/>
</dbReference>
<sequence length="487" mass="53187">MHWTAPPFPTPRYRESPLDTAQTLVVLSVCRAWYRLAIPLLYEAVVFRRLEQAYLLVRTLRGKEGEGIRGLVRSLAFCYVVPDSGNALHRRQAAKLLELCPNLVRLAIGDDGLVPGVGLGGNVDVSRFEHWPALAGGTGGIGSLEFCTTPMFYADIHPILGILAGTLRTLALPEIIGLGMYDAPVLTLPRLTHLRVVLSSQNRMELFRFPALRHLTIERPPGWEHQSCTNITLALIDSLSPQSTLQSLTHLALPRLDRWHGGFSPTIFRDFQATQRILSLCPALVVLRLSIIQLLEFPARNVDFPALQHARVEVLDVLGRERWVGDLQEGGNVDVGFLRGGMPRLREVRGVEAGVGFFSGAEVESGSAGDGETSPQADEATAAVPKLGLKKLIPPAGTWLDFFLSDLDIWEDSDAESDDSFEPESGSQDSDNSGLEEDSESDMSDSEEGSSFRTGDSLAADEEDDHQGGSDSESDGSDDDQDGDEFL</sequence>
<evidence type="ECO:0008006" key="4">
    <source>
        <dbReference type="Google" id="ProtNLM"/>
    </source>
</evidence>
<name>A0ABQ0LAL5_MYCCL</name>
<reference evidence="2" key="1">
    <citation type="submission" date="2014-09" db="EMBL/GenBank/DDBJ databases">
        <title>Genome sequence of the luminous mushroom Mycena chlorophos for searching fungal bioluminescence genes.</title>
        <authorList>
            <person name="Tanaka Y."/>
            <person name="Kasuga D."/>
            <person name="Oba Y."/>
            <person name="Hase S."/>
            <person name="Sato K."/>
            <person name="Oba Y."/>
            <person name="Sakakibara Y."/>
        </authorList>
    </citation>
    <scope>NUCLEOTIDE SEQUENCE</scope>
</reference>
<feature type="compositionally biased region" description="Acidic residues" evidence="1">
    <location>
        <begin position="472"/>
        <end position="487"/>
    </location>
</feature>
<organism evidence="2 3">
    <name type="scientific">Mycena chlorophos</name>
    <name type="common">Agaric fungus</name>
    <name type="synonym">Agaricus chlorophos</name>
    <dbReference type="NCBI Taxonomy" id="658473"/>
    <lineage>
        <taxon>Eukaryota</taxon>
        <taxon>Fungi</taxon>
        <taxon>Dikarya</taxon>
        <taxon>Basidiomycota</taxon>
        <taxon>Agaricomycotina</taxon>
        <taxon>Agaricomycetes</taxon>
        <taxon>Agaricomycetidae</taxon>
        <taxon>Agaricales</taxon>
        <taxon>Marasmiineae</taxon>
        <taxon>Mycenaceae</taxon>
        <taxon>Mycena</taxon>
    </lineage>
</organism>
<protein>
    <recommendedName>
        <fullName evidence="4">F-box domain-containing protein</fullName>
    </recommendedName>
</protein>
<accession>A0ABQ0LAL5</accession>
<keyword evidence="3" id="KW-1185">Reference proteome</keyword>
<gene>
    <name evidence="2" type="ORF">MCHLO_05002</name>
</gene>
<feature type="region of interest" description="Disordered" evidence="1">
    <location>
        <begin position="414"/>
        <end position="487"/>
    </location>
</feature>
<evidence type="ECO:0000313" key="3">
    <source>
        <dbReference type="Proteomes" id="UP000815677"/>
    </source>
</evidence>